<dbReference type="Gene3D" id="1.10.287.1490">
    <property type="match status" value="1"/>
</dbReference>
<dbReference type="Gene3D" id="3.40.50.300">
    <property type="entry name" value="P-loop containing nucleotide triphosphate hydrolases"/>
    <property type="match status" value="2"/>
</dbReference>
<evidence type="ECO:0000256" key="2">
    <source>
        <dbReference type="ARBA" id="ARBA00011322"/>
    </source>
</evidence>
<dbReference type="InterPro" id="IPR027417">
    <property type="entry name" value="P-loop_NTPase"/>
</dbReference>
<evidence type="ECO:0000256" key="3">
    <source>
        <dbReference type="ARBA" id="ARBA00013368"/>
    </source>
</evidence>
<comment type="caution">
    <text evidence="6">The sequence shown here is derived from an EMBL/GenBank/DDBJ whole genome shotgun (WGS) entry which is preliminary data.</text>
</comment>
<organism evidence="6 7">
    <name type="scientific">Macrococcus equipercicus</name>
    <dbReference type="NCBI Taxonomy" id="69967"/>
    <lineage>
        <taxon>Bacteria</taxon>
        <taxon>Bacillati</taxon>
        <taxon>Bacillota</taxon>
        <taxon>Bacilli</taxon>
        <taxon>Bacillales</taxon>
        <taxon>Staphylococcaceae</taxon>
        <taxon>Macrococcus</taxon>
    </lineage>
</organism>
<feature type="coiled-coil region" evidence="4">
    <location>
        <begin position="379"/>
        <end position="413"/>
    </location>
</feature>
<feature type="coiled-coil region" evidence="4">
    <location>
        <begin position="697"/>
        <end position="757"/>
    </location>
</feature>
<feature type="coiled-coil region" evidence="4">
    <location>
        <begin position="618"/>
        <end position="659"/>
    </location>
</feature>
<evidence type="ECO:0000256" key="4">
    <source>
        <dbReference type="SAM" id="Coils"/>
    </source>
</evidence>
<dbReference type="RefSeq" id="WP_149458759.1">
    <property type="nucleotide sequence ID" value="NZ_SCWC02000002.1"/>
</dbReference>
<evidence type="ECO:0000313" key="6">
    <source>
        <dbReference type="EMBL" id="KAA1040296.1"/>
    </source>
</evidence>
<feature type="coiled-coil region" evidence="4">
    <location>
        <begin position="180"/>
        <end position="355"/>
    </location>
</feature>
<proteinExistence type="inferred from homology"/>
<dbReference type="Proteomes" id="UP000295735">
    <property type="component" value="Unassembled WGS sequence"/>
</dbReference>
<keyword evidence="4" id="KW-0175">Coiled coil</keyword>
<protein>
    <recommendedName>
        <fullName evidence="3">Nuclease SbcCD subunit C</fullName>
    </recommendedName>
</protein>
<comment type="subunit">
    <text evidence="2">Heterodimer of SbcC and SbcD.</text>
</comment>
<dbReference type="EMBL" id="SCWC02000002">
    <property type="protein sequence ID" value="KAA1040296.1"/>
    <property type="molecule type" value="Genomic_DNA"/>
</dbReference>
<dbReference type="PANTHER" id="PTHR32114">
    <property type="entry name" value="ABC TRANSPORTER ABCH.3"/>
    <property type="match status" value="1"/>
</dbReference>
<dbReference type="PANTHER" id="PTHR32114:SF2">
    <property type="entry name" value="ABC TRANSPORTER ABCH.3"/>
    <property type="match status" value="1"/>
</dbReference>
<reference evidence="6 7" key="1">
    <citation type="submission" date="2019-09" db="EMBL/GenBank/DDBJ databases">
        <authorList>
            <person name="Mazhar S."/>
            <person name="Altermann E."/>
            <person name="Hill C."/>
            <person name="Mcauliffe O."/>
        </authorList>
    </citation>
    <scope>NUCLEOTIDE SEQUENCE [LARGE SCALE GENOMIC DNA]</scope>
    <source>
        <strain evidence="6 7">ATCC 51831</strain>
    </source>
</reference>
<evidence type="ECO:0000259" key="5">
    <source>
        <dbReference type="Pfam" id="PF13476"/>
    </source>
</evidence>
<feature type="domain" description="Rad50/SbcC-type AAA" evidence="5">
    <location>
        <begin position="5"/>
        <end position="211"/>
    </location>
</feature>
<dbReference type="Pfam" id="PF13476">
    <property type="entry name" value="AAA_23"/>
    <property type="match status" value="1"/>
</dbReference>
<dbReference type="Pfam" id="PF13558">
    <property type="entry name" value="SbcC_Walker_B"/>
    <property type="match status" value="1"/>
</dbReference>
<keyword evidence="7" id="KW-1185">Reference proteome</keyword>
<accession>A0ABQ6RAD3</accession>
<evidence type="ECO:0000256" key="1">
    <source>
        <dbReference type="ARBA" id="ARBA00006930"/>
    </source>
</evidence>
<gene>
    <name evidence="6" type="ORF">ERX35_004705</name>
</gene>
<name>A0ABQ6RAD3_9STAP</name>
<dbReference type="SUPFAM" id="SSF52540">
    <property type="entry name" value="P-loop containing nucleoside triphosphate hydrolases"/>
    <property type="match status" value="2"/>
</dbReference>
<dbReference type="InterPro" id="IPR038729">
    <property type="entry name" value="Rad50/SbcC_AAA"/>
</dbReference>
<comment type="similarity">
    <text evidence="1">Belongs to the SMC family. SbcC subfamily.</text>
</comment>
<evidence type="ECO:0000313" key="7">
    <source>
        <dbReference type="Proteomes" id="UP000295735"/>
    </source>
</evidence>
<sequence>MRPIKLELQNFGPFIHETIDFTQLGDHHLFLISGRTGSGKTMLFDAMTYALYGEASTAARDEAALRSHFAEAGQPTFVRFQFALNNRVYEVTRHLPYIKPGNKTKTLPKLEVIERLGDDRKLLAKSVKDGNQQLKELLKIDANQFRQILILPQGEFKKFLVAGSSEKQKVLRTLFDTTRFKALEIKLAEETKALQQQVRETEQEIEVLLSQFKSEQQLDGSAVSQLEERGKEITRQQEAAAALEERLVEYQAAADKAEQQLQSAAAVNQAIEERQQVTEQLTGHRQQLPDVSERERQLDVMRAMEQLTDVQTDAEEEQQKLTAVIEEAAAKSETLQYIQREIKERSDQLAVLEERQPQVEEMRTRLHDWQLFYLNRDDYGRLKQTIADYSKEYQQYEDKMGQLAAQQRQMTEQQLQLKDSIQVFKEEIECGQEQLSHFAVQMKAAELHESENKTNEQELRLINKQLSQLLASYDEERCAAALLRHQLHDGEECPVCRQTVSQVVQSEEPLFDMQQLWDLQEQRVRLETRLTHRETAAGIPARYAALAQSVAGLEDEQDRTSAALAALTREMDELREQQAHMKAQRTAADVKLEYYKAQQSQFTAVTGFSSYDDFYEQYRSMQQRVGDYDEELRNAELTLDQLTQQQQHEQQLYERINGEQRERQLNVQKLTQKYESMLSGFQLTKEQLPATFDEQLMAELEDRLDWYKEQEQAMTVKIADLTARIGTQHFTDLQPLEMEFERQRTVYEQQQEKLRRQQYQLEHNISLMARLQHVLADYQKTVGRHEEIVTLAQLFGGRNRQKLTLENFVLTYYLEQTLKLSNTRLDQMTSYRYQFQRKTQVTQGYSGLEIEIFDNYSNKVRDISTLSGGETFLASLALALGLSDYVTQLSGGINLESVFIDEGFGTLDSETLETAIASLVELEQSGKMVGLISHVQELKNRIPAILTVNSSGYLSTTAFKIK</sequence>
<feature type="coiled-coil region" evidence="4">
    <location>
        <begin position="550"/>
        <end position="584"/>
    </location>
</feature>